<proteinExistence type="predicted"/>
<organism evidence="2 3">
    <name type="scientific">Musa troglodytarum</name>
    <name type="common">fe'i banana</name>
    <dbReference type="NCBI Taxonomy" id="320322"/>
    <lineage>
        <taxon>Eukaryota</taxon>
        <taxon>Viridiplantae</taxon>
        <taxon>Streptophyta</taxon>
        <taxon>Embryophyta</taxon>
        <taxon>Tracheophyta</taxon>
        <taxon>Spermatophyta</taxon>
        <taxon>Magnoliopsida</taxon>
        <taxon>Liliopsida</taxon>
        <taxon>Zingiberales</taxon>
        <taxon>Musaceae</taxon>
        <taxon>Musa</taxon>
    </lineage>
</organism>
<dbReference type="Proteomes" id="UP001055439">
    <property type="component" value="Chromosome 9"/>
</dbReference>
<reference evidence="2" key="1">
    <citation type="submission" date="2022-05" db="EMBL/GenBank/DDBJ databases">
        <title>The Musa troglodytarum L. genome provides insights into the mechanism of non-climacteric behaviour and enrichment of carotenoids.</title>
        <authorList>
            <person name="Wang J."/>
        </authorList>
    </citation>
    <scope>NUCLEOTIDE SEQUENCE</scope>
    <source>
        <tissue evidence="2">Leaf</tissue>
    </source>
</reference>
<name>A0A9E7IDX9_9LILI</name>
<evidence type="ECO:0000313" key="3">
    <source>
        <dbReference type="Proteomes" id="UP001055439"/>
    </source>
</evidence>
<accession>A0A9E7IDX9</accession>
<feature type="region of interest" description="Disordered" evidence="1">
    <location>
        <begin position="23"/>
        <end position="57"/>
    </location>
</feature>
<dbReference type="AlphaFoldDB" id="A0A9E7IDX9"/>
<dbReference type="EMBL" id="CP097511">
    <property type="protein sequence ID" value="URE46122.1"/>
    <property type="molecule type" value="Genomic_DNA"/>
</dbReference>
<feature type="non-terminal residue" evidence="2">
    <location>
        <position position="1"/>
    </location>
</feature>
<sequence>CAGVFPSPPYVGVFFLCIILSPPRPASSPPSLRCGRPFRQQPSPIPPPPSPPRILHPCPPPSQLTATPSSSSSFYVNCFINIDLNKYYLVL</sequence>
<protein>
    <submittedName>
        <fullName evidence="2">Uncharacterized protein</fullName>
    </submittedName>
</protein>
<evidence type="ECO:0000256" key="1">
    <source>
        <dbReference type="SAM" id="MobiDB-lite"/>
    </source>
</evidence>
<feature type="compositionally biased region" description="Pro residues" evidence="1">
    <location>
        <begin position="43"/>
        <end position="57"/>
    </location>
</feature>
<gene>
    <name evidence="2" type="ORF">MUK42_32759</name>
</gene>
<evidence type="ECO:0000313" key="2">
    <source>
        <dbReference type="EMBL" id="URE46122.1"/>
    </source>
</evidence>
<keyword evidence="3" id="KW-1185">Reference proteome</keyword>